<gene>
    <name evidence="7" type="ORF">JIR001_15730</name>
</gene>
<dbReference type="InterPro" id="IPR004183">
    <property type="entry name" value="Xdiol_dOase_suB"/>
</dbReference>
<accession>A0A8D5UH27</accession>
<dbReference type="SUPFAM" id="SSF53213">
    <property type="entry name" value="LigB-like"/>
    <property type="match status" value="1"/>
</dbReference>
<sequence>MTSSLFIAHGSPLLAVQDIEYTRDLRRLGEQLDQPEAILVFTAHWVSETLTLTATDEAQDTIHDFGGFPKELYEITYPAKGSVNVAKEVQKLLRDHEIEAMLNAHRGLDHGVWVILRHMYPAADIPVIAASVNPSLSPEEQYRIGAALSSLKRRNILIIASGATVHNFRYMNFYDQGQTDEWAKEFDDWLIDRIREWDTVSLFDYQHLVPHALRATSDAEHFLPLFIAMGAGVDNRTARVCHQSYQYGSLSHLILQFD</sequence>
<dbReference type="Pfam" id="PF02900">
    <property type="entry name" value="LigB"/>
    <property type="match status" value="1"/>
</dbReference>
<dbReference type="Proteomes" id="UP000677436">
    <property type="component" value="Chromosome"/>
</dbReference>
<protein>
    <submittedName>
        <fullName evidence="7">Dioxygenase</fullName>
    </submittedName>
</protein>
<dbReference type="KEGG" id="pabs:JIR001_15730"/>
<organism evidence="7 8">
    <name type="scientific">Polycladomyces abyssicola</name>
    <dbReference type="NCBI Taxonomy" id="1125966"/>
    <lineage>
        <taxon>Bacteria</taxon>
        <taxon>Bacillati</taxon>
        <taxon>Bacillota</taxon>
        <taxon>Bacilli</taxon>
        <taxon>Bacillales</taxon>
        <taxon>Thermoactinomycetaceae</taxon>
        <taxon>Polycladomyces</taxon>
    </lineage>
</organism>
<dbReference type="RefSeq" id="WP_212774958.1">
    <property type="nucleotide sequence ID" value="NZ_AP024601.1"/>
</dbReference>
<evidence type="ECO:0000259" key="6">
    <source>
        <dbReference type="Pfam" id="PF02900"/>
    </source>
</evidence>
<dbReference type="AlphaFoldDB" id="A0A8D5UH27"/>
<keyword evidence="5" id="KW-0560">Oxidoreductase</keyword>
<feature type="domain" description="Extradiol ring-cleavage dioxygenase class III enzyme subunit B" evidence="6">
    <location>
        <begin position="25"/>
        <end position="253"/>
    </location>
</feature>
<dbReference type="InterPro" id="IPR014436">
    <property type="entry name" value="Extradiol_dOase_DODA"/>
</dbReference>
<dbReference type="GO" id="GO:0008270">
    <property type="term" value="F:zinc ion binding"/>
    <property type="evidence" value="ECO:0007669"/>
    <property type="project" value="InterPro"/>
</dbReference>
<dbReference type="GO" id="GO:0016702">
    <property type="term" value="F:oxidoreductase activity, acting on single donors with incorporation of molecular oxygen, incorporation of two atoms of oxygen"/>
    <property type="evidence" value="ECO:0007669"/>
    <property type="project" value="UniProtKB-ARBA"/>
</dbReference>
<reference evidence="7" key="2">
    <citation type="journal article" date="2021" name="Microbiol. Resour. Announc.">
        <title>Complete Genome Sequence of Polycladomyces abyssicola JIR-001T, Isolated from Hemipelagic Sediment in Deep Seawater.</title>
        <authorList>
            <person name="Tsubouchi T."/>
            <person name="Kaneko Y."/>
        </authorList>
    </citation>
    <scope>NUCLEOTIDE SEQUENCE</scope>
    <source>
        <strain evidence="7">JIR-001</strain>
    </source>
</reference>
<comment type="cofactor">
    <cofactor evidence="1">
        <name>Zn(2+)</name>
        <dbReference type="ChEBI" id="CHEBI:29105"/>
    </cofactor>
</comment>
<reference evidence="7" key="1">
    <citation type="journal article" date="2013" name="Int. J. Syst. Evol. Microbiol.">
        <title>Polycladomyces abyssicola gen. nov., sp. nov., a thermophilic filamentous bacterium isolated from hemipelagic sediment.</title>
        <authorList>
            <person name="Tsubouchi T."/>
            <person name="Shimane Y."/>
            <person name="Mori K."/>
            <person name="Usui K."/>
            <person name="Hiraki T."/>
            <person name="Tame A."/>
            <person name="Uematsu K."/>
            <person name="Maruyama T."/>
            <person name="Hatada Y."/>
        </authorList>
    </citation>
    <scope>NUCLEOTIDE SEQUENCE</scope>
    <source>
        <strain evidence="7">JIR-001</strain>
    </source>
</reference>
<dbReference type="PANTHER" id="PTHR30096">
    <property type="entry name" value="4,5-DOPA DIOXYGENASE EXTRADIOL-LIKE PROTEIN"/>
    <property type="match status" value="1"/>
</dbReference>
<evidence type="ECO:0000256" key="1">
    <source>
        <dbReference type="ARBA" id="ARBA00001947"/>
    </source>
</evidence>
<keyword evidence="7" id="KW-0223">Dioxygenase</keyword>
<dbReference type="Gene3D" id="3.40.830.10">
    <property type="entry name" value="LigB-like"/>
    <property type="match status" value="1"/>
</dbReference>
<keyword evidence="8" id="KW-1185">Reference proteome</keyword>
<name>A0A8D5UH27_9BACL</name>
<evidence type="ECO:0000256" key="3">
    <source>
        <dbReference type="ARBA" id="ARBA00022723"/>
    </source>
</evidence>
<dbReference type="CDD" id="cd07363">
    <property type="entry name" value="45_DOPA_Dioxygenase"/>
    <property type="match status" value="1"/>
</dbReference>
<keyword evidence="4" id="KW-0862">Zinc</keyword>
<dbReference type="PANTHER" id="PTHR30096:SF0">
    <property type="entry name" value="4,5-DOPA DIOXYGENASE EXTRADIOL-LIKE PROTEIN"/>
    <property type="match status" value="1"/>
</dbReference>
<dbReference type="EMBL" id="AP024601">
    <property type="protein sequence ID" value="BCU81790.1"/>
    <property type="molecule type" value="Genomic_DNA"/>
</dbReference>
<keyword evidence="3" id="KW-0479">Metal-binding</keyword>
<evidence type="ECO:0000313" key="8">
    <source>
        <dbReference type="Proteomes" id="UP000677436"/>
    </source>
</evidence>
<comment type="similarity">
    <text evidence="2">Belongs to the DODA-type extradiol aromatic ring-opening dioxygenase family.</text>
</comment>
<dbReference type="PIRSF" id="PIRSF006157">
    <property type="entry name" value="Doxgns_DODA"/>
    <property type="match status" value="1"/>
</dbReference>
<evidence type="ECO:0000256" key="5">
    <source>
        <dbReference type="ARBA" id="ARBA00023002"/>
    </source>
</evidence>
<dbReference type="GO" id="GO:0008198">
    <property type="term" value="F:ferrous iron binding"/>
    <property type="evidence" value="ECO:0007669"/>
    <property type="project" value="InterPro"/>
</dbReference>
<evidence type="ECO:0000256" key="4">
    <source>
        <dbReference type="ARBA" id="ARBA00022833"/>
    </source>
</evidence>
<evidence type="ECO:0000256" key="2">
    <source>
        <dbReference type="ARBA" id="ARBA00007581"/>
    </source>
</evidence>
<proteinExistence type="inferred from homology"/>
<evidence type="ECO:0000313" key="7">
    <source>
        <dbReference type="EMBL" id="BCU81790.1"/>
    </source>
</evidence>